<sequence length="117" mass="13190">MQVISMKVLLQSIERLVAIMTGGYFWSSVSIQFCTSQLGMDSDRDIIFLLSLKFLPEYDNHIFFSGQWLAGLSIVQSDRVTGKLPLKGDALLTRKVPSLFIILLFCNVSHIMVTFVV</sequence>
<keyword evidence="1" id="KW-0647">Proteasome</keyword>
<proteinExistence type="predicted"/>
<dbReference type="GO" id="GO:0000502">
    <property type="term" value="C:proteasome complex"/>
    <property type="evidence" value="ECO:0007669"/>
    <property type="project" value="UniProtKB-KW"/>
</dbReference>
<dbReference type="Proteomes" id="UP001140949">
    <property type="component" value="Unassembled WGS sequence"/>
</dbReference>
<evidence type="ECO:0000313" key="1">
    <source>
        <dbReference type="EMBL" id="KAJ6808019.1"/>
    </source>
</evidence>
<comment type="caution">
    <text evidence="1">The sequence shown here is derived from an EMBL/GenBank/DDBJ whole genome shotgun (WGS) entry which is preliminary data.</text>
</comment>
<reference evidence="1" key="1">
    <citation type="journal article" date="2023" name="GigaByte">
        <title>Genome assembly of the bearded iris, Iris pallida Lam.</title>
        <authorList>
            <person name="Bruccoleri R.E."/>
            <person name="Oakeley E.J."/>
            <person name="Faust A.M.E."/>
            <person name="Altorfer M."/>
            <person name="Dessus-Babus S."/>
            <person name="Burckhardt D."/>
            <person name="Oertli M."/>
            <person name="Naumann U."/>
            <person name="Petersen F."/>
            <person name="Wong J."/>
        </authorList>
    </citation>
    <scope>NUCLEOTIDE SEQUENCE</scope>
    <source>
        <strain evidence="1">GSM-AAB239-AS_SAM_17_03QT</strain>
    </source>
</reference>
<keyword evidence="2" id="KW-1185">Reference proteome</keyword>
<gene>
    <name evidence="1" type="ORF">M6B38_168865</name>
</gene>
<dbReference type="AlphaFoldDB" id="A0AAX6EVY1"/>
<protein>
    <submittedName>
        <fullName evidence="1">Proteasome-associated protein ECM29-like protein isoform X1</fullName>
    </submittedName>
</protein>
<reference evidence="1" key="2">
    <citation type="submission" date="2023-04" db="EMBL/GenBank/DDBJ databases">
        <authorList>
            <person name="Bruccoleri R.E."/>
            <person name="Oakeley E.J."/>
            <person name="Faust A.-M."/>
            <person name="Dessus-Babus S."/>
            <person name="Altorfer M."/>
            <person name="Burckhardt D."/>
            <person name="Oertli M."/>
            <person name="Naumann U."/>
            <person name="Petersen F."/>
            <person name="Wong J."/>
        </authorList>
    </citation>
    <scope>NUCLEOTIDE SEQUENCE</scope>
    <source>
        <strain evidence="1">GSM-AAB239-AS_SAM_17_03QT</strain>
        <tissue evidence="1">Leaf</tissue>
    </source>
</reference>
<evidence type="ECO:0000313" key="2">
    <source>
        <dbReference type="Proteomes" id="UP001140949"/>
    </source>
</evidence>
<organism evidence="1 2">
    <name type="scientific">Iris pallida</name>
    <name type="common">Sweet iris</name>
    <dbReference type="NCBI Taxonomy" id="29817"/>
    <lineage>
        <taxon>Eukaryota</taxon>
        <taxon>Viridiplantae</taxon>
        <taxon>Streptophyta</taxon>
        <taxon>Embryophyta</taxon>
        <taxon>Tracheophyta</taxon>
        <taxon>Spermatophyta</taxon>
        <taxon>Magnoliopsida</taxon>
        <taxon>Liliopsida</taxon>
        <taxon>Asparagales</taxon>
        <taxon>Iridaceae</taxon>
        <taxon>Iridoideae</taxon>
        <taxon>Irideae</taxon>
        <taxon>Iris</taxon>
    </lineage>
</organism>
<name>A0AAX6EVY1_IRIPA</name>
<accession>A0AAX6EVY1</accession>
<dbReference type="EMBL" id="JANAVB010033620">
    <property type="protein sequence ID" value="KAJ6808019.1"/>
    <property type="molecule type" value="Genomic_DNA"/>
</dbReference>